<feature type="binding site" evidence="8">
    <location>
        <position position="87"/>
    </location>
    <ligand>
        <name>Zn(2+)</name>
        <dbReference type="ChEBI" id="CHEBI:29105"/>
        <note>catalytic</note>
    </ligand>
</feature>
<dbReference type="InterPro" id="IPR002125">
    <property type="entry name" value="CMP_dCMP_dom"/>
</dbReference>
<proteinExistence type="inferred from homology"/>
<evidence type="ECO:0000256" key="2">
    <source>
        <dbReference type="ARBA" id="ARBA00011738"/>
    </source>
</evidence>
<dbReference type="AlphaFoldDB" id="A0AAE3XK74"/>
<keyword evidence="3 8" id="KW-0819">tRNA processing</keyword>
<dbReference type="PANTHER" id="PTHR11079:SF202">
    <property type="entry name" value="TRNA-SPECIFIC ADENOSINE DEAMINASE"/>
    <property type="match status" value="1"/>
</dbReference>
<reference evidence="10" key="1">
    <citation type="submission" date="2023-07" db="EMBL/GenBank/DDBJ databases">
        <title>Genomic Encyclopedia of Type Strains, Phase IV (KMG-IV): sequencing the most valuable type-strain genomes for metagenomic binning, comparative biology and taxonomic classification.</title>
        <authorList>
            <person name="Goeker M."/>
        </authorList>
    </citation>
    <scope>NUCLEOTIDE SEQUENCE</scope>
    <source>
        <strain evidence="10">DSM 26174</strain>
    </source>
</reference>
<keyword evidence="5 8" id="KW-0378">Hydrolase</keyword>
<accession>A0AAE3XK74</accession>
<evidence type="ECO:0000313" key="10">
    <source>
        <dbReference type="EMBL" id="MDR6237937.1"/>
    </source>
</evidence>
<dbReference type="CDD" id="cd01285">
    <property type="entry name" value="nucleoside_deaminase"/>
    <property type="match status" value="1"/>
</dbReference>
<evidence type="ECO:0000256" key="6">
    <source>
        <dbReference type="ARBA" id="ARBA00022833"/>
    </source>
</evidence>
<evidence type="ECO:0000256" key="8">
    <source>
        <dbReference type="HAMAP-Rule" id="MF_00972"/>
    </source>
</evidence>
<dbReference type="RefSeq" id="WP_309937405.1">
    <property type="nucleotide sequence ID" value="NZ_AP025305.1"/>
</dbReference>
<name>A0AAE3XK74_9BACT</name>
<evidence type="ECO:0000256" key="1">
    <source>
        <dbReference type="ARBA" id="ARBA00010669"/>
    </source>
</evidence>
<evidence type="ECO:0000256" key="3">
    <source>
        <dbReference type="ARBA" id="ARBA00022694"/>
    </source>
</evidence>
<evidence type="ECO:0000256" key="7">
    <source>
        <dbReference type="ARBA" id="ARBA00048045"/>
    </source>
</evidence>
<organism evidence="10 11">
    <name type="scientific">Aureibacter tunicatorum</name>
    <dbReference type="NCBI Taxonomy" id="866807"/>
    <lineage>
        <taxon>Bacteria</taxon>
        <taxon>Pseudomonadati</taxon>
        <taxon>Bacteroidota</taxon>
        <taxon>Cytophagia</taxon>
        <taxon>Cytophagales</taxon>
        <taxon>Persicobacteraceae</taxon>
        <taxon>Aureibacter</taxon>
    </lineage>
</organism>
<comment type="cofactor">
    <cofactor evidence="8">
        <name>Zn(2+)</name>
        <dbReference type="ChEBI" id="CHEBI:29105"/>
    </cofactor>
    <text evidence="8">Binds 1 zinc ion per subunit.</text>
</comment>
<dbReference type="Gene3D" id="3.40.140.10">
    <property type="entry name" value="Cytidine Deaminase, domain 2"/>
    <property type="match status" value="1"/>
</dbReference>
<dbReference type="HAMAP" id="MF_00972">
    <property type="entry name" value="tRNA_aden_deaminase"/>
    <property type="match status" value="1"/>
</dbReference>
<keyword evidence="4 8" id="KW-0479">Metal-binding</keyword>
<dbReference type="PANTHER" id="PTHR11079">
    <property type="entry name" value="CYTOSINE DEAMINASE FAMILY MEMBER"/>
    <property type="match status" value="1"/>
</dbReference>
<comment type="catalytic activity">
    <reaction evidence="7 8">
        <text>adenosine(34) in tRNA + H2O + H(+) = inosine(34) in tRNA + NH4(+)</text>
        <dbReference type="Rhea" id="RHEA:43168"/>
        <dbReference type="Rhea" id="RHEA-COMP:10373"/>
        <dbReference type="Rhea" id="RHEA-COMP:10374"/>
        <dbReference type="ChEBI" id="CHEBI:15377"/>
        <dbReference type="ChEBI" id="CHEBI:15378"/>
        <dbReference type="ChEBI" id="CHEBI:28938"/>
        <dbReference type="ChEBI" id="CHEBI:74411"/>
        <dbReference type="ChEBI" id="CHEBI:82852"/>
        <dbReference type="EC" id="3.5.4.33"/>
    </reaction>
</comment>
<dbReference type="SUPFAM" id="SSF53927">
    <property type="entry name" value="Cytidine deaminase-like"/>
    <property type="match status" value="1"/>
</dbReference>
<comment type="subunit">
    <text evidence="2 8">Homodimer.</text>
</comment>
<keyword evidence="11" id="KW-1185">Reference proteome</keyword>
<comment type="function">
    <text evidence="8">Catalyzes the deamination of adenosine to inosine at the wobble position 34 of tRNA(Arg2).</text>
</comment>
<dbReference type="PROSITE" id="PS51747">
    <property type="entry name" value="CYT_DCMP_DEAMINASES_2"/>
    <property type="match status" value="1"/>
</dbReference>
<evidence type="ECO:0000256" key="4">
    <source>
        <dbReference type="ARBA" id="ARBA00022723"/>
    </source>
</evidence>
<sequence>MSLSVQGDEYFMQEAFKEALKAYDANEIPVGAVIVCNNKIIARAHNQTEQLTDVTAHAEMLAITAAANYLGAKYLTDCSLYVTLEPCVMCAGALNWAQLKRIVYATEDPSRGFNRLSENIVHPKAKIEKGPMQQQCKALLDDFFSKLRKK</sequence>
<dbReference type="PROSITE" id="PS00903">
    <property type="entry name" value="CYT_DCMP_DEAMINASES_1"/>
    <property type="match status" value="1"/>
</dbReference>
<dbReference type="EC" id="3.5.4.33" evidence="8"/>
<feature type="active site" description="Proton donor" evidence="8">
    <location>
        <position position="59"/>
    </location>
</feature>
<gene>
    <name evidence="8" type="primary">tadA</name>
    <name evidence="10" type="ORF">HNQ88_000913</name>
</gene>
<dbReference type="GO" id="GO:0052717">
    <property type="term" value="F:tRNA-specific adenosine-34 deaminase activity"/>
    <property type="evidence" value="ECO:0007669"/>
    <property type="project" value="UniProtKB-UniRule"/>
</dbReference>
<feature type="domain" description="CMP/dCMP-type deaminase" evidence="9">
    <location>
        <begin position="6"/>
        <end position="116"/>
    </location>
</feature>
<keyword evidence="6 8" id="KW-0862">Zinc</keyword>
<dbReference type="GO" id="GO:0002100">
    <property type="term" value="P:tRNA wobble adenosine to inosine editing"/>
    <property type="evidence" value="ECO:0007669"/>
    <property type="project" value="UniProtKB-UniRule"/>
</dbReference>
<evidence type="ECO:0000259" key="9">
    <source>
        <dbReference type="PROSITE" id="PS51747"/>
    </source>
</evidence>
<protein>
    <recommendedName>
        <fullName evidence="8">tRNA-specific adenosine deaminase</fullName>
        <ecNumber evidence="8">3.5.4.33</ecNumber>
    </recommendedName>
</protein>
<feature type="binding site" evidence="8">
    <location>
        <position position="90"/>
    </location>
    <ligand>
        <name>Zn(2+)</name>
        <dbReference type="ChEBI" id="CHEBI:29105"/>
        <note>catalytic</note>
    </ligand>
</feature>
<comment type="similarity">
    <text evidence="1">Belongs to the cytidine and deoxycytidylate deaminase family. ADAT2 subfamily.</text>
</comment>
<feature type="binding site" evidence="8">
    <location>
        <position position="57"/>
    </location>
    <ligand>
        <name>Zn(2+)</name>
        <dbReference type="ChEBI" id="CHEBI:29105"/>
        <note>catalytic</note>
    </ligand>
</feature>
<dbReference type="Pfam" id="PF00383">
    <property type="entry name" value="dCMP_cyt_deam_1"/>
    <property type="match status" value="1"/>
</dbReference>
<dbReference type="GO" id="GO:0008270">
    <property type="term" value="F:zinc ion binding"/>
    <property type="evidence" value="ECO:0007669"/>
    <property type="project" value="UniProtKB-UniRule"/>
</dbReference>
<evidence type="ECO:0000313" key="11">
    <source>
        <dbReference type="Proteomes" id="UP001185092"/>
    </source>
</evidence>
<comment type="caution">
    <text evidence="10">The sequence shown here is derived from an EMBL/GenBank/DDBJ whole genome shotgun (WGS) entry which is preliminary data.</text>
</comment>
<dbReference type="InterPro" id="IPR016192">
    <property type="entry name" value="APOBEC/CMP_deaminase_Zn-bd"/>
</dbReference>
<dbReference type="EMBL" id="JAVDQD010000001">
    <property type="protein sequence ID" value="MDR6237937.1"/>
    <property type="molecule type" value="Genomic_DNA"/>
</dbReference>
<dbReference type="Proteomes" id="UP001185092">
    <property type="component" value="Unassembled WGS sequence"/>
</dbReference>
<evidence type="ECO:0000256" key="5">
    <source>
        <dbReference type="ARBA" id="ARBA00022801"/>
    </source>
</evidence>
<dbReference type="InterPro" id="IPR016193">
    <property type="entry name" value="Cytidine_deaminase-like"/>
</dbReference>
<dbReference type="InterPro" id="IPR028883">
    <property type="entry name" value="tRNA_aden_deaminase"/>
</dbReference>